<keyword evidence="4" id="KW-0808">Transferase</keyword>
<evidence type="ECO:0000256" key="5">
    <source>
        <dbReference type="ARBA" id="ARBA00022741"/>
    </source>
</evidence>
<dbReference type="PROSITE" id="PS50109">
    <property type="entry name" value="HIS_KIN"/>
    <property type="match status" value="1"/>
</dbReference>
<dbReference type="InterPro" id="IPR019734">
    <property type="entry name" value="TPR_rpt"/>
</dbReference>
<reference evidence="13" key="2">
    <citation type="submission" date="2020-09" db="EMBL/GenBank/DDBJ databases">
        <authorList>
            <person name="Sun Q."/>
            <person name="Kim S."/>
        </authorList>
    </citation>
    <scope>NUCLEOTIDE SEQUENCE</scope>
    <source>
        <strain evidence="13">KCTC 23224</strain>
    </source>
</reference>
<evidence type="ECO:0000256" key="3">
    <source>
        <dbReference type="ARBA" id="ARBA00022553"/>
    </source>
</evidence>
<proteinExistence type="predicted"/>
<evidence type="ECO:0000256" key="10">
    <source>
        <dbReference type="SAM" id="Phobius"/>
    </source>
</evidence>
<dbReference type="Pfam" id="PF13424">
    <property type="entry name" value="TPR_12"/>
    <property type="match status" value="2"/>
</dbReference>
<dbReference type="SMART" id="SM00028">
    <property type="entry name" value="TPR"/>
    <property type="match status" value="4"/>
</dbReference>
<dbReference type="InterPro" id="IPR004358">
    <property type="entry name" value="Sig_transdc_His_kin-like_C"/>
</dbReference>
<dbReference type="InterPro" id="IPR050351">
    <property type="entry name" value="BphY/WalK/GraS-like"/>
</dbReference>
<dbReference type="CDD" id="cd00082">
    <property type="entry name" value="HisKA"/>
    <property type="match status" value="1"/>
</dbReference>
<evidence type="ECO:0000256" key="7">
    <source>
        <dbReference type="ARBA" id="ARBA00022840"/>
    </source>
</evidence>
<accession>A0A8J3D077</accession>
<feature type="chain" id="PRO_5035197179" description="histidine kinase" evidence="11">
    <location>
        <begin position="21"/>
        <end position="662"/>
    </location>
</feature>
<dbReference type="PANTHER" id="PTHR42878">
    <property type="entry name" value="TWO-COMPONENT HISTIDINE KINASE"/>
    <property type="match status" value="1"/>
</dbReference>
<dbReference type="GO" id="GO:0007234">
    <property type="term" value="P:osmosensory signaling via phosphorelay pathway"/>
    <property type="evidence" value="ECO:0007669"/>
    <property type="project" value="TreeGrafter"/>
</dbReference>
<evidence type="ECO:0000256" key="1">
    <source>
        <dbReference type="ARBA" id="ARBA00000085"/>
    </source>
</evidence>
<dbReference type="GO" id="GO:0000156">
    <property type="term" value="F:phosphorelay response regulator activity"/>
    <property type="evidence" value="ECO:0007669"/>
    <property type="project" value="TreeGrafter"/>
</dbReference>
<dbReference type="PRINTS" id="PR00344">
    <property type="entry name" value="BCTRLSENSOR"/>
</dbReference>
<dbReference type="Proteomes" id="UP000642809">
    <property type="component" value="Unassembled WGS sequence"/>
</dbReference>
<evidence type="ECO:0000256" key="8">
    <source>
        <dbReference type="ARBA" id="ARBA00023012"/>
    </source>
</evidence>
<dbReference type="InterPro" id="IPR036097">
    <property type="entry name" value="HisK_dim/P_sf"/>
</dbReference>
<evidence type="ECO:0000256" key="4">
    <source>
        <dbReference type="ARBA" id="ARBA00022679"/>
    </source>
</evidence>
<dbReference type="Pfam" id="PF02518">
    <property type="entry name" value="HATPase_c"/>
    <property type="match status" value="1"/>
</dbReference>
<feature type="domain" description="Histidine kinase" evidence="12">
    <location>
        <begin position="427"/>
        <end position="645"/>
    </location>
</feature>
<dbReference type="InterPro" id="IPR005467">
    <property type="entry name" value="His_kinase_dom"/>
</dbReference>
<evidence type="ECO:0000256" key="9">
    <source>
        <dbReference type="PROSITE-ProRule" id="PRU00339"/>
    </source>
</evidence>
<keyword evidence="6" id="KW-0418">Kinase</keyword>
<dbReference type="InterPro" id="IPR003594">
    <property type="entry name" value="HATPase_dom"/>
</dbReference>
<dbReference type="InterPro" id="IPR036890">
    <property type="entry name" value="HATPase_C_sf"/>
</dbReference>
<keyword evidence="11" id="KW-0732">Signal</keyword>
<keyword evidence="10" id="KW-0472">Membrane</keyword>
<evidence type="ECO:0000259" key="12">
    <source>
        <dbReference type="PROSITE" id="PS50109"/>
    </source>
</evidence>
<dbReference type="Gene3D" id="3.30.565.10">
    <property type="entry name" value="Histidine kinase-like ATPase, C-terminal domain"/>
    <property type="match status" value="1"/>
</dbReference>
<evidence type="ECO:0000256" key="6">
    <source>
        <dbReference type="ARBA" id="ARBA00022777"/>
    </source>
</evidence>
<evidence type="ECO:0000256" key="11">
    <source>
        <dbReference type="SAM" id="SignalP"/>
    </source>
</evidence>
<feature type="transmembrane region" description="Helical" evidence="10">
    <location>
        <begin position="361"/>
        <end position="382"/>
    </location>
</feature>
<reference evidence="13" key="1">
    <citation type="journal article" date="2014" name="Int. J. Syst. Evol. Microbiol.">
        <title>Complete genome sequence of Corynebacterium casei LMG S-19264T (=DSM 44701T), isolated from a smear-ripened cheese.</title>
        <authorList>
            <consortium name="US DOE Joint Genome Institute (JGI-PGF)"/>
            <person name="Walter F."/>
            <person name="Albersmeier A."/>
            <person name="Kalinowski J."/>
            <person name="Ruckert C."/>
        </authorList>
    </citation>
    <scope>NUCLEOTIDE SEQUENCE</scope>
    <source>
        <strain evidence="13">KCTC 23224</strain>
    </source>
</reference>
<dbReference type="InterPro" id="IPR003661">
    <property type="entry name" value="HisK_dim/P_dom"/>
</dbReference>
<evidence type="ECO:0000313" key="14">
    <source>
        <dbReference type="Proteomes" id="UP000642809"/>
    </source>
</evidence>
<keyword evidence="10" id="KW-1133">Transmembrane helix</keyword>
<feature type="signal peptide" evidence="11">
    <location>
        <begin position="1"/>
        <end position="20"/>
    </location>
</feature>
<dbReference type="GO" id="GO:0030295">
    <property type="term" value="F:protein kinase activator activity"/>
    <property type="evidence" value="ECO:0007669"/>
    <property type="project" value="TreeGrafter"/>
</dbReference>
<dbReference type="AlphaFoldDB" id="A0A8J3D077"/>
<dbReference type="SUPFAM" id="SSF55874">
    <property type="entry name" value="ATPase domain of HSP90 chaperone/DNA topoisomerase II/histidine kinase"/>
    <property type="match status" value="1"/>
</dbReference>
<dbReference type="Gene3D" id="1.25.40.10">
    <property type="entry name" value="Tetratricopeptide repeat domain"/>
    <property type="match status" value="2"/>
</dbReference>
<keyword evidence="8" id="KW-0902">Two-component regulatory system</keyword>
<organism evidence="13 14">
    <name type="scientific">Mongoliitalea lutea</name>
    <dbReference type="NCBI Taxonomy" id="849756"/>
    <lineage>
        <taxon>Bacteria</taxon>
        <taxon>Pseudomonadati</taxon>
        <taxon>Bacteroidota</taxon>
        <taxon>Cytophagia</taxon>
        <taxon>Cytophagales</taxon>
        <taxon>Cyclobacteriaceae</taxon>
        <taxon>Mongoliitalea</taxon>
    </lineage>
</organism>
<dbReference type="SUPFAM" id="SSF47384">
    <property type="entry name" value="Homodimeric domain of signal transducing histidine kinase"/>
    <property type="match status" value="1"/>
</dbReference>
<keyword evidence="5" id="KW-0547">Nucleotide-binding</keyword>
<protein>
    <recommendedName>
        <fullName evidence="2">histidine kinase</fullName>
        <ecNumber evidence="2">2.7.13.3</ecNumber>
    </recommendedName>
</protein>
<dbReference type="EC" id="2.7.13.3" evidence="2"/>
<comment type="catalytic activity">
    <reaction evidence="1">
        <text>ATP + protein L-histidine = ADP + protein N-phospho-L-histidine.</text>
        <dbReference type="EC" id="2.7.13.3"/>
    </reaction>
</comment>
<dbReference type="PANTHER" id="PTHR42878:SF7">
    <property type="entry name" value="SENSOR HISTIDINE KINASE GLRK"/>
    <property type="match status" value="1"/>
</dbReference>
<keyword evidence="3" id="KW-0597">Phosphoprotein</keyword>
<sequence>MRLFLNLLFLNLLLNFRVIASDQVQEIDSLASFVLETSDKFNKLHALNRLTFLLRERELDKALGYAISAEALAYELNDSISLGRSKGNIGWIHYRKGNWNLAFRYSKDAYLIGLATKDQSELAMVLNNLGALYYQQTNYVQAISYFKEAYNIALSIDDSFTVIRSLNNIALNYSKINELDSALFFANEALERNHAAGSVYFASFTMRVIGDILMAKNNIKEAIDIYESSLNQASHQRLHSFEASVFHRLGKAYFLLGDNLKAISLLENGKAISENGSFHDELVQTYYNLFLVYDQISNQELAFENLKKYTELYKIREGESDENKLKLIQGMFEVERADALLAAMKAESQVSNIKLDLYKRFTFIGVVLGFILITLVLWLMFLNRRKKSLYEYLLSETALVKKQKEDLELKSEELGKVNRTKNKLLSIIGHDLKAPVAQLKSILQLIIDKDLNRVEFEEVHKKILRNVDDLYVNLDNVLFWSISQMEGFKIHKENTPIIESVEGAFNLLRFLADEKNVLIEIDVDRSLAIETDKNILTLIIRNILSNAIKFSDKYSVITIKTINEDSKIKIAIKDQGKGMSQRKIKELVSTRQTLVQSADGTQKESGTGLGYSLINEFIAKIDGQLQIQSEQGKGTEVSLLFATASYGKSLDSLVETNKETGI</sequence>
<keyword evidence="9" id="KW-0802">TPR repeat</keyword>
<dbReference type="EMBL" id="BMYF01000028">
    <property type="protein sequence ID" value="GHB51596.1"/>
    <property type="molecule type" value="Genomic_DNA"/>
</dbReference>
<dbReference type="Gene3D" id="1.10.287.130">
    <property type="match status" value="1"/>
</dbReference>
<evidence type="ECO:0000256" key="2">
    <source>
        <dbReference type="ARBA" id="ARBA00012438"/>
    </source>
</evidence>
<gene>
    <name evidence="13" type="ORF">GCM10008106_35430</name>
</gene>
<keyword evidence="7" id="KW-0067">ATP-binding</keyword>
<keyword evidence="10" id="KW-0812">Transmembrane</keyword>
<evidence type="ECO:0000313" key="13">
    <source>
        <dbReference type="EMBL" id="GHB51596.1"/>
    </source>
</evidence>
<keyword evidence="14" id="KW-1185">Reference proteome</keyword>
<dbReference type="GO" id="GO:0000155">
    <property type="term" value="F:phosphorelay sensor kinase activity"/>
    <property type="evidence" value="ECO:0007669"/>
    <property type="project" value="InterPro"/>
</dbReference>
<name>A0A8J3D077_9BACT</name>
<dbReference type="RefSeq" id="WP_189586072.1">
    <property type="nucleotide sequence ID" value="NZ_BMYF01000028.1"/>
</dbReference>
<dbReference type="PROSITE" id="PS50005">
    <property type="entry name" value="TPR"/>
    <property type="match status" value="1"/>
</dbReference>
<dbReference type="InterPro" id="IPR011990">
    <property type="entry name" value="TPR-like_helical_dom_sf"/>
</dbReference>
<dbReference type="SUPFAM" id="SSF48452">
    <property type="entry name" value="TPR-like"/>
    <property type="match status" value="2"/>
</dbReference>
<feature type="repeat" description="TPR" evidence="9">
    <location>
        <begin position="123"/>
        <end position="156"/>
    </location>
</feature>
<dbReference type="GO" id="GO:0005524">
    <property type="term" value="F:ATP binding"/>
    <property type="evidence" value="ECO:0007669"/>
    <property type="project" value="UniProtKB-KW"/>
</dbReference>
<comment type="caution">
    <text evidence="13">The sequence shown here is derived from an EMBL/GenBank/DDBJ whole genome shotgun (WGS) entry which is preliminary data.</text>
</comment>
<dbReference type="SMART" id="SM00387">
    <property type="entry name" value="HATPase_c"/>
    <property type="match status" value="1"/>
</dbReference>